<gene>
    <name evidence="1" type="ORF">ABB22_06630</name>
</gene>
<evidence type="ECO:0000313" key="2">
    <source>
        <dbReference type="Proteomes" id="UP000050902"/>
    </source>
</evidence>
<organism evidence="1 2">
    <name type="scientific">Stenotrophomonas nitritireducens</name>
    <dbReference type="NCBI Taxonomy" id="83617"/>
    <lineage>
        <taxon>Bacteria</taxon>
        <taxon>Pseudomonadati</taxon>
        <taxon>Pseudomonadota</taxon>
        <taxon>Gammaproteobacteria</taxon>
        <taxon>Lysobacterales</taxon>
        <taxon>Lysobacteraceae</taxon>
        <taxon>Stenotrophomonas</taxon>
    </lineage>
</organism>
<sequence>MVDVCKVQRRASGGFGGFAVEGIEFDAENIERPQYQLQFRPGFAFLDFDDPLPADAGLMGQACLVPAQRLAALQDHIAQVGRSLEGGHAVQCKRVLTLRQM</sequence>
<keyword evidence="2" id="KW-1185">Reference proteome</keyword>
<comment type="caution">
    <text evidence="1">The sequence shown here is derived from an EMBL/GenBank/DDBJ whole genome shotgun (WGS) entry which is preliminary data.</text>
</comment>
<proteinExistence type="predicted"/>
<dbReference type="Proteomes" id="UP000050902">
    <property type="component" value="Unassembled WGS sequence"/>
</dbReference>
<protein>
    <submittedName>
        <fullName evidence="1">Uncharacterized protein</fullName>
    </submittedName>
</protein>
<dbReference type="EMBL" id="LDJG01000008">
    <property type="protein sequence ID" value="KRG58509.1"/>
    <property type="molecule type" value="Genomic_DNA"/>
</dbReference>
<accession>A0ABR5NKX2</accession>
<evidence type="ECO:0000313" key="1">
    <source>
        <dbReference type="EMBL" id="KRG58509.1"/>
    </source>
</evidence>
<reference evidence="1 2" key="1">
    <citation type="submission" date="2015-05" db="EMBL/GenBank/DDBJ databases">
        <title>Genome sequencing and analysis of members of genus Stenotrophomonas.</title>
        <authorList>
            <person name="Patil P.P."/>
            <person name="Midha S."/>
            <person name="Patil P.B."/>
        </authorList>
    </citation>
    <scope>NUCLEOTIDE SEQUENCE [LARGE SCALE GENOMIC DNA]</scope>
    <source>
        <strain evidence="1 2">DSM 12575</strain>
    </source>
</reference>
<name>A0ABR5NKX2_9GAMM</name>